<dbReference type="Proteomes" id="UP001218629">
    <property type="component" value="Chromosome"/>
</dbReference>
<keyword evidence="2" id="KW-1185">Reference proteome</keyword>
<sequence>MFKKNDDGFSEDDIKEFAEYLNSVVDAEEVTEQVAADALAKAARVAILTIAQAGEVKKAALEAGLSHDLAEGLASDFWTHAMGGDA</sequence>
<protein>
    <submittedName>
        <fullName evidence="1">Uncharacterized protein</fullName>
    </submittedName>
</protein>
<proteinExistence type="predicted"/>
<organism evidence="1 2">
    <name type="scientific">Streptomyces yunnanensis</name>
    <dbReference type="NCBI Taxonomy" id="156453"/>
    <lineage>
        <taxon>Bacteria</taxon>
        <taxon>Bacillati</taxon>
        <taxon>Actinomycetota</taxon>
        <taxon>Actinomycetes</taxon>
        <taxon>Kitasatosporales</taxon>
        <taxon>Streptomycetaceae</taxon>
        <taxon>Streptomyces</taxon>
    </lineage>
</organism>
<gene>
    <name evidence="1" type="ORF">MOV08_05080</name>
</gene>
<evidence type="ECO:0000313" key="2">
    <source>
        <dbReference type="Proteomes" id="UP001218629"/>
    </source>
</evidence>
<dbReference type="EMBL" id="CP095749">
    <property type="protein sequence ID" value="WEB38736.1"/>
    <property type="molecule type" value="Genomic_DNA"/>
</dbReference>
<evidence type="ECO:0000313" key="1">
    <source>
        <dbReference type="EMBL" id="WEB38736.1"/>
    </source>
</evidence>
<name>A0ABY8A352_9ACTN</name>
<dbReference type="RefSeq" id="WP_275306498.1">
    <property type="nucleotide sequence ID" value="NZ_CP095749.1"/>
</dbReference>
<reference evidence="1 2" key="1">
    <citation type="submission" date="2022-03" db="EMBL/GenBank/DDBJ databases">
        <title>Streptomyces yunnanensis P86,complete genome.</title>
        <authorList>
            <person name="Chen S."/>
            <person name="Zhang Q."/>
        </authorList>
    </citation>
    <scope>NUCLEOTIDE SEQUENCE [LARGE SCALE GENOMIC DNA]</scope>
    <source>
        <strain evidence="1 2">P86</strain>
    </source>
</reference>
<accession>A0ABY8A352</accession>